<feature type="binding site" evidence="7">
    <location>
        <position position="137"/>
    </location>
    <ligand>
        <name>Ni(2+)</name>
        <dbReference type="ChEBI" id="CHEBI:49786"/>
    </ligand>
</feature>
<dbReference type="InterPro" id="IPR010985">
    <property type="entry name" value="Ribbon_hlx_hlx"/>
</dbReference>
<evidence type="ECO:0000256" key="1">
    <source>
        <dbReference type="ARBA" id="ARBA00008478"/>
    </source>
</evidence>
<feature type="region of interest" description="Disordered" evidence="8">
    <location>
        <begin position="198"/>
        <end position="230"/>
    </location>
</feature>
<evidence type="ECO:0000313" key="11">
    <source>
        <dbReference type="EMBL" id="MDQ7251441.1"/>
    </source>
</evidence>
<proteinExistence type="inferred from homology"/>
<dbReference type="Pfam" id="PF08753">
    <property type="entry name" value="NikR_C"/>
    <property type="match status" value="1"/>
</dbReference>
<reference evidence="12" key="1">
    <citation type="submission" date="2023-08" db="EMBL/GenBank/DDBJ databases">
        <title>Rhodospirillaceae gen. nov., a novel taxon isolated from the Yangtze River Yuezi River estuary sludge.</title>
        <authorList>
            <person name="Ruan L."/>
        </authorList>
    </citation>
    <scope>NUCLEOTIDE SEQUENCE [LARGE SCALE GENOMIC DNA]</scope>
    <source>
        <strain evidence="12">R-7</strain>
    </source>
</reference>
<dbReference type="InterPro" id="IPR013321">
    <property type="entry name" value="Arc_rbn_hlx_hlx"/>
</dbReference>
<organism evidence="11 12">
    <name type="scientific">Dongia sedimenti</name>
    <dbReference type="NCBI Taxonomy" id="3064282"/>
    <lineage>
        <taxon>Bacteria</taxon>
        <taxon>Pseudomonadati</taxon>
        <taxon>Pseudomonadota</taxon>
        <taxon>Alphaproteobacteria</taxon>
        <taxon>Rhodospirillales</taxon>
        <taxon>Dongiaceae</taxon>
        <taxon>Dongia</taxon>
    </lineage>
</organism>
<feature type="binding site" evidence="7">
    <location>
        <position position="156"/>
    </location>
    <ligand>
        <name>Ni(2+)</name>
        <dbReference type="ChEBI" id="CHEBI:49786"/>
    </ligand>
</feature>
<feature type="domain" description="Ribbon-helix-helix protein CopG" evidence="9">
    <location>
        <begin position="63"/>
        <end position="102"/>
    </location>
</feature>
<dbReference type="SUPFAM" id="SSF47598">
    <property type="entry name" value="Ribbon-helix-helix"/>
    <property type="match status" value="1"/>
</dbReference>
<dbReference type="InterPro" id="IPR002145">
    <property type="entry name" value="CopG"/>
</dbReference>
<comment type="caution">
    <text evidence="11">The sequence shown here is derived from an EMBL/GenBank/DDBJ whole genome shotgun (WGS) entry which is preliminary data.</text>
</comment>
<dbReference type="NCBIfam" id="NF002169">
    <property type="entry name" value="PRK01002.1"/>
    <property type="match status" value="1"/>
</dbReference>
<dbReference type="EMBL" id="JAUYVI010000011">
    <property type="protein sequence ID" value="MDQ7251441.1"/>
    <property type="molecule type" value="Genomic_DNA"/>
</dbReference>
<keyword evidence="3 7" id="KW-0479">Metal-binding</keyword>
<dbReference type="InterPro" id="IPR022988">
    <property type="entry name" value="Ni_resp_reg_NikR"/>
</dbReference>
<evidence type="ECO:0000313" key="12">
    <source>
        <dbReference type="Proteomes" id="UP001230156"/>
    </source>
</evidence>
<comment type="cofactor">
    <cofactor evidence="7">
        <name>Ni(2+)</name>
        <dbReference type="ChEBI" id="CHEBI:49786"/>
    </cofactor>
    <text evidence="7">Binds 1 nickel ion per subunit.</text>
</comment>
<accession>A0ABU0YWR4</accession>
<dbReference type="PANTHER" id="PTHR34719">
    <property type="entry name" value="NICKEL-RESPONSIVE REGULATOR"/>
    <property type="match status" value="1"/>
</dbReference>
<protein>
    <recommendedName>
        <fullName evidence="7">Putative nickel-responsive regulator</fullName>
    </recommendedName>
</protein>
<evidence type="ECO:0000259" key="9">
    <source>
        <dbReference type="Pfam" id="PF01402"/>
    </source>
</evidence>
<dbReference type="RefSeq" id="WP_379961819.1">
    <property type="nucleotide sequence ID" value="NZ_JAUYVI010000011.1"/>
</dbReference>
<dbReference type="InterPro" id="IPR050192">
    <property type="entry name" value="CopG/NikR_regulator"/>
</dbReference>
<evidence type="ECO:0000256" key="3">
    <source>
        <dbReference type="ARBA" id="ARBA00022723"/>
    </source>
</evidence>
<evidence type="ECO:0000256" key="8">
    <source>
        <dbReference type="SAM" id="MobiDB-lite"/>
    </source>
</evidence>
<dbReference type="InterPro" id="IPR045865">
    <property type="entry name" value="ACT-like_dom_sf"/>
</dbReference>
<evidence type="ECO:0000256" key="6">
    <source>
        <dbReference type="ARBA" id="ARBA00023163"/>
    </source>
</evidence>
<feature type="binding site" evidence="7">
    <location>
        <position position="148"/>
    </location>
    <ligand>
        <name>Ni(2+)</name>
        <dbReference type="ChEBI" id="CHEBI:49786"/>
    </ligand>
</feature>
<gene>
    <name evidence="11" type="primary">nikR</name>
    <name evidence="11" type="ORF">Q8A70_27395</name>
</gene>
<keyword evidence="2 7" id="KW-0533">Nickel</keyword>
<dbReference type="HAMAP" id="MF_00476">
    <property type="entry name" value="NikR"/>
    <property type="match status" value="1"/>
</dbReference>
<keyword evidence="4 7" id="KW-0805">Transcription regulation</keyword>
<evidence type="ECO:0000256" key="7">
    <source>
        <dbReference type="HAMAP-Rule" id="MF_00476"/>
    </source>
</evidence>
<feature type="binding site" evidence="7">
    <location>
        <position position="150"/>
    </location>
    <ligand>
        <name>Ni(2+)</name>
        <dbReference type="ChEBI" id="CHEBI:49786"/>
    </ligand>
</feature>
<dbReference type="SUPFAM" id="SSF55021">
    <property type="entry name" value="ACT-like"/>
    <property type="match status" value="1"/>
</dbReference>
<sequence>MLLAGLTKSQAWRAVHARFVRRCRRRASAIRIPVERACGTTRIADPGPWRLNRSLARREAELERVTISLEEGLLADFDSYIARKGYQNRSEAIRDLVRDRLEADTGEDPAGYSVGCVSYVYNHHQRDLAQRLTNAQHGHHDFVLSALHVHLDHENCLEVTLLRGPTGALRAFAESLIAETGVRHGHLHLTAVEVAETRHRHGAPAHAAQGHSHGHGSETPHRHLHLKPKT</sequence>
<dbReference type="NCBIfam" id="NF002815">
    <property type="entry name" value="PRK02967.1"/>
    <property type="match status" value="1"/>
</dbReference>
<dbReference type="CDD" id="cd22231">
    <property type="entry name" value="RHH_NikR_HicB-like"/>
    <property type="match status" value="1"/>
</dbReference>
<dbReference type="InterPro" id="IPR014864">
    <property type="entry name" value="TF_NikR_Ni-bd_C"/>
</dbReference>
<dbReference type="InterPro" id="IPR027271">
    <property type="entry name" value="Acetolactate_synth/TF_NikR_C"/>
</dbReference>
<keyword evidence="6 7" id="KW-0804">Transcription</keyword>
<feature type="domain" description="Transcription factor NikR nickel binding C-terminal" evidence="10">
    <location>
        <begin position="114"/>
        <end position="190"/>
    </location>
</feature>
<keyword evidence="12" id="KW-1185">Reference proteome</keyword>
<evidence type="ECO:0000256" key="4">
    <source>
        <dbReference type="ARBA" id="ARBA00023015"/>
    </source>
</evidence>
<keyword evidence="5 7" id="KW-0238">DNA-binding</keyword>
<name>A0ABU0YWR4_9PROT</name>
<dbReference type="NCBIfam" id="NF003381">
    <property type="entry name" value="PRK04460.1"/>
    <property type="match status" value="1"/>
</dbReference>
<dbReference type="Pfam" id="PF01402">
    <property type="entry name" value="RHH_1"/>
    <property type="match status" value="1"/>
</dbReference>
<dbReference type="Gene3D" id="3.30.70.1150">
    <property type="entry name" value="ACT-like. Chain A, domain 2"/>
    <property type="match status" value="1"/>
</dbReference>
<evidence type="ECO:0000259" key="10">
    <source>
        <dbReference type="Pfam" id="PF08753"/>
    </source>
</evidence>
<comment type="function">
    <text evidence="7">Transcriptional regulator.</text>
</comment>
<comment type="similarity">
    <text evidence="1 7">Belongs to the transcriptional regulatory CopG/NikR family.</text>
</comment>
<evidence type="ECO:0000256" key="2">
    <source>
        <dbReference type="ARBA" id="ARBA00022596"/>
    </source>
</evidence>
<dbReference type="Gene3D" id="1.10.1220.10">
    <property type="entry name" value="Met repressor-like"/>
    <property type="match status" value="1"/>
</dbReference>
<dbReference type="PANTHER" id="PTHR34719:SF2">
    <property type="entry name" value="NICKEL-RESPONSIVE REGULATOR"/>
    <property type="match status" value="1"/>
</dbReference>
<evidence type="ECO:0000256" key="5">
    <source>
        <dbReference type="ARBA" id="ARBA00023125"/>
    </source>
</evidence>
<dbReference type="Proteomes" id="UP001230156">
    <property type="component" value="Unassembled WGS sequence"/>
</dbReference>